<reference evidence="15" key="1">
    <citation type="journal article" date="2014" name="Proc. Natl. Acad. Sci. U.S.A.">
        <title>Marine algae and land plants share conserved phytochrome signaling systems.</title>
        <authorList>
            <person name="Duanmu D."/>
            <person name="Bachy C."/>
            <person name="Sudek S."/>
            <person name="Wong C.H."/>
            <person name="Jimenez V."/>
            <person name="Rockwell N.C."/>
            <person name="Martin S.S."/>
            <person name="Ngan C.Y."/>
            <person name="Reistetter E.N."/>
            <person name="van Baren M.J."/>
            <person name="Price D.C."/>
            <person name="Wei C.L."/>
            <person name="Reyes-Prieto A."/>
            <person name="Lagarias J.C."/>
            <person name="Worden A.Z."/>
        </authorList>
    </citation>
    <scope>NUCLEOTIDE SEQUENCE</scope>
    <source>
        <strain evidence="15">CCMP1545</strain>
    </source>
</reference>
<keyword evidence="9" id="KW-0675">Receptor</keyword>
<feature type="modified residue" description="4-aspartylphosphate" evidence="10">
    <location>
        <position position="1721"/>
    </location>
</feature>
<evidence type="ECO:0000256" key="10">
    <source>
        <dbReference type="PROSITE-ProRule" id="PRU00169"/>
    </source>
</evidence>
<gene>
    <name evidence="15" type="primary">PHY</name>
</gene>
<dbReference type="InterPro" id="IPR003018">
    <property type="entry name" value="GAF"/>
</dbReference>
<keyword evidence="4 10" id="KW-0597">Phosphoprotein</keyword>
<dbReference type="SUPFAM" id="SSF47384">
    <property type="entry name" value="Homodimeric domain of signal transducing histidine kinase"/>
    <property type="match status" value="1"/>
</dbReference>
<dbReference type="SMART" id="SM00387">
    <property type="entry name" value="HATPase_c"/>
    <property type="match status" value="1"/>
</dbReference>
<keyword evidence="8" id="KW-0157">Chromophore</keyword>
<feature type="compositionally biased region" description="Low complexity" evidence="11">
    <location>
        <begin position="1629"/>
        <end position="1663"/>
    </location>
</feature>
<feature type="region of interest" description="Disordered" evidence="11">
    <location>
        <begin position="1372"/>
        <end position="1392"/>
    </location>
</feature>
<feature type="compositionally biased region" description="Low complexity" evidence="11">
    <location>
        <begin position="989"/>
        <end position="999"/>
    </location>
</feature>
<dbReference type="SMART" id="SM00065">
    <property type="entry name" value="GAF"/>
    <property type="match status" value="1"/>
</dbReference>
<dbReference type="PROSITE" id="PS50046">
    <property type="entry name" value="PHYTOCHROME_2"/>
    <property type="match status" value="1"/>
</dbReference>
<evidence type="ECO:0000256" key="5">
    <source>
        <dbReference type="ARBA" id="ARBA00022606"/>
    </source>
</evidence>
<dbReference type="SUPFAM" id="SSF55874">
    <property type="entry name" value="ATPase domain of HSP90 chaperone/DNA topoisomerase II/histidine kinase"/>
    <property type="match status" value="1"/>
</dbReference>
<sequence>MPPGEDARERERRDRQLDADAALNDAFVAAAGSDDSAARSRGDYGYAQNAKLMRDKPPGDRTRGLPADEDALASYARRVNRPGQIQSFGVVLLVASEASAARCAATAGTILAASTNCAEVLGVPCDELLDGNVFEEGSTPFAAKSLPGLTRALGSADLATNAPVIVALARKPDDKMYAIAHATEEGIVIDLEPVDADGDEMLEGALRAQSSVKRAVSHVQDAFEKGAYFQSVTDELRALLGYDRVMLYRFHEDDHGEVVAESTSQHARDAFKGLHFPATDIPQANRKIFMSMRSRMIADVSGPASKVRQCKRTPDDILLSDSQLRGISGCHAQYLSNMGVKATLVVSVVVTAPRSAMRDAASDESRQRRRRSRGVSTSAADRESWDGGGDDDGGSQSPPQEKLWGLIVCHHYQGPHRVAYYQRSAAEFLVRVFSLQLSRILQSEQAKIESSLLSHQGTICKSLKYVEEMTGFNAELTPQIFSSVMSMEPGSSALFKVANASGAAMIIGDTIFHAGECPPDDEIAAIVAWVLQSKDAAQDLEGLDGGKEAIVYSTKRRLPLGGMWSTDCLSREGMPNAEALKATASGVVVVDVAPLVLPTYNGESAAGGGDDANRKTKLKGAPAATNISPAVLAWFRGEYIKENTWAGDKDAPQAYHKGVEMTPRESFRAIKETLTAQSEPWRPHEKASAAAMQLLFRDTIAACRAGGNASGGARRASIDESDASNAAAEELRTIIGTADVPVIKVDASMTVTEHNKFAASVLVGASRSAVGHKISEFLEPNSANFLDVTLRNAFKELVEPRPFAVQFKLARSAGDLMEARKRATSRNSPKPRYLAILLFAKLVWNASAETSAIVLTGRDMTTHRTAMRDLTLAAFESGSKPEKDLDVSEVMSDVMIAAASVDGEGRVDQWNERMEFATGLRRADALGKLFAGEVLGTKGALHVLPNGAANADPMTEVQARLVQVLDGDANGELGVDGVGARLMREELPATGESSAATSETETETDTGDGSTSTTMHAAGGGVLDRRLTSALNEHALVRFLKASNSTGGAAAGGGKRSPAAGPATSSSAISAPAAMEVLVFFLARPESDGAFIFFMDMSMPRAMEKALSVQHAAEAASDAKSRHIAFMSHEIRNPVNGILASVEAINEMMPIIQRARANRGESGGVDDAHYNEVEELVLTTLACSDQLRRTVDDMLDLDKLEEGKLVLTLAPFSVRRMLRSVGVQVNAAARAKNLRFVTSVSPLLADVALVGDAGRIQQVLTNFCWNAVKFTTEGVVTVEVTCDARVDADDEPITCFFKVIDTGQGMSKQTMENIFDRFSMANHKVDKYGGSGLGLTICRSLAELMHGQIHCMSVPGEGSTFVLELSLDAVEPDPADASSMRSGASAGTKSRRESLVFDAADASAARSRRASFIDGPNVASVPVTDSRDDDDDAAAATTTTTTTREPRQRQPRDILPRPFSRRSVLVTPDGREVEVEHPADASPPPSFFQTSPSSSAAAAAWKVHVVREQIGETSVAVLADVSVGEETRQHWGGAACGVDGVGPALARATEDAIARALRLYASESGIPSPARDAIGGIGGFPSPSPSPLARGPTPSSAARASSSPPRFTRDESPLKASLADRLAFAAAIADDSSPSIPTPAPTASQPQTSSRPQPQPQSQSQRTHGQKPMSVLIVDDDVVNVKILKRAFVKNGDDVTTGEDGQDVVRLLLNESKRYDVVLLDENMRHMNGSAAVEETRRHEASAGDDPDGGERWSQLVVATTGNAAMSDKSKYQKAGFNGVLQKPMKLSTLVRWVHDFHAFWRATGGGKWTPGDPVPAGCVAPTISDASAHEDGYFIGDLEVFGTKLRREK</sequence>
<feature type="region of interest" description="Disordered" evidence="11">
    <location>
        <begin position="1565"/>
        <end position="1613"/>
    </location>
</feature>
<feature type="domain" description="Response regulatory" evidence="14">
    <location>
        <begin position="1670"/>
        <end position="1798"/>
    </location>
</feature>
<feature type="region of interest" description="Disordered" evidence="11">
    <location>
        <begin position="32"/>
        <end position="66"/>
    </location>
</feature>
<dbReference type="InterPro" id="IPR016132">
    <property type="entry name" value="Phyto_chromo_attachment"/>
</dbReference>
<dbReference type="EMBL" id="KF754357">
    <property type="protein sequence ID" value="AIO03593.1"/>
    <property type="molecule type" value="Genomic_DNA"/>
</dbReference>
<feature type="region of interest" description="Disordered" evidence="11">
    <location>
        <begin position="1730"/>
        <end position="1752"/>
    </location>
</feature>
<dbReference type="InterPro" id="IPR003594">
    <property type="entry name" value="HATPase_dom"/>
</dbReference>
<dbReference type="InterPro" id="IPR013515">
    <property type="entry name" value="Phytochrome_cen-reg"/>
</dbReference>
<dbReference type="Pfam" id="PF00072">
    <property type="entry name" value="Response_reg"/>
    <property type="match status" value="1"/>
</dbReference>
<feature type="compositionally biased region" description="Basic and acidic residues" evidence="11">
    <location>
        <begin position="356"/>
        <end position="366"/>
    </location>
</feature>
<dbReference type="Gene3D" id="1.10.287.130">
    <property type="match status" value="1"/>
</dbReference>
<feature type="region of interest" description="Disordered" evidence="11">
    <location>
        <begin position="1629"/>
        <end position="1668"/>
    </location>
</feature>
<dbReference type="SUPFAM" id="SSF55781">
    <property type="entry name" value="GAF domain-like"/>
    <property type="match status" value="3"/>
</dbReference>
<dbReference type="Pfam" id="PF01590">
    <property type="entry name" value="GAF"/>
    <property type="match status" value="1"/>
</dbReference>
<dbReference type="SUPFAM" id="SSF52172">
    <property type="entry name" value="CheY-like"/>
    <property type="match status" value="1"/>
</dbReference>
<dbReference type="InterPro" id="IPR011006">
    <property type="entry name" value="CheY-like_superfamily"/>
</dbReference>
<dbReference type="InterPro" id="IPR001294">
    <property type="entry name" value="Phytochrome"/>
</dbReference>
<dbReference type="CDD" id="cd16922">
    <property type="entry name" value="HATPase_EvgS-ArcB-TorS-like"/>
    <property type="match status" value="1"/>
</dbReference>
<dbReference type="Gene3D" id="3.30.565.10">
    <property type="entry name" value="Histidine kinase-like ATPase, C-terminal domain"/>
    <property type="match status" value="1"/>
</dbReference>
<dbReference type="GO" id="GO:0009584">
    <property type="term" value="P:detection of visible light"/>
    <property type="evidence" value="ECO:0007669"/>
    <property type="project" value="InterPro"/>
</dbReference>
<keyword evidence="3" id="KW-0600">Photoreceptor protein</keyword>
<feature type="domain" description="Phytochrome chromophore attachment site" evidence="12">
    <location>
        <begin position="228"/>
        <end position="431"/>
    </location>
</feature>
<evidence type="ECO:0000256" key="9">
    <source>
        <dbReference type="ARBA" id="ARBA00023170"/>
    </source>
</evidence>
<evidence type="ECO:0000256" key="3">
    <source>
        <dbReference type="ARBA" id="ARBA00022543"/>
    </source>
</evidence>
<evidence type="ECO:0000313" key="15">
    <source>
        <dbReference type="EMBL" id="AIO03593.1"/>
    </source>
</evidence>
<feature type="compositionally biased region" description="Basic and acidic residues" evidence="11">
    <location>
        <begin position="1469"/>
        <end position="1479"/>
    </location>
</feature>
<dbReference type="Gene3D" id="3.30.450.270">
    <property type="match status" value="1"/>
</dbReference>
<dbReference type="InterPro" id="IPR001789">
    <property type="entry name" value="Sig_transdc_resp-reg_receiver"/>
</dbReference>
<feature type="compositionally biased region" description="Low complexity" evidence="11">
    <location>
        <begin position="1587"/>
        <end position="1606"/>
    </location>
</feature>
<feature type="region of interest" description="Disordered" evidence="11">
    <location>
        <begin position="356"/>
        <end position="397"/>
    </location>
</feature>
<evidence type="ECO:0000256" key="4">
    <source>
        <dbReference type="ARBA" id="ARBA00022553"/>
    </source>
</evidence>
<dbReference type="Pfam" id="PF00512">
    <property type="entry name" value="HisKA"/>
    <property type="match status" value="1"/>
</dbReference>
<organism evidence="15">
    <name type="scientific">Micromonas pusilla</name>
    <name type="common">Picoplanktonic green alga</name>
    <name type="synonym">Chromulina pusilla</name>
    <dbReference type="NCBI Taxonomy" id="38833"/>
    <lineage>
        <taxon>Eukaryota</taxon>
        <taxon>Viridiplantae</taxon>
        <taxon>Chlorophyta</taxon>
        <taxon>Mamiellophyceae</taxon>
        <taxon>Mamiellales</taxon>
        <taxon>Mamiellaceae</taxon>
        <taxon>Micromonas</taxon>
    </lineage>
</organism>
<dbReference type="SUPFAM" id="SSF55785">
    <property type="entry name" value="PYP-like sensor domain (PAS domain)"/>
    <property type="match status" value="1"/>
</dbReference>
<dbReference type="InterPro" id="IPR003661">
    <property type="entry name" value="HisK_dim/P_dom"/>
</dbReference>
<evidence type="ECO:0000259" key="13">
    <source>
        <dbReference type="PROSITE" id="PS50109"/>
    </source>
</evidence>
<dbReference type="InterPro" id="IPR036097">
    <property type="entry name" value="HisK_dim/P_sf"/>
</dbReference>
<feature type="region of interest" description="Disordered" evidence="11">
    <location>
        <begin position="988"/>
        <end position="1018"/>
    </location>
</feature>
<evidence type="ECO:0000256" key="7">
    <source>
        <dbReference type="ARBA" id="ARBA00022777"/>
    </source>
</evidence>
<dbReference type="Gene3D" id="3.30.450.20">
    <property type="entry name" value="PAS domain"/>
    <property type="match status" value="2"/>
</dbReference>
<accession>A0A096YDV7</accession>
<dbReference type="InterPro" id="IPR043150">
    <property type="entry name" value="Phytochrome_PHY_sf"/>
</dbReference>
<feature type="domain" description="Histidine kinase" evidence="13">
    <location>
        <begin position="1126"/>
        <end position="1369"/>
    </location>
</feature>
<evidence type="ECO:0000256" key="1">
    <source>
        <dbReference type="ARBA" id="ARBA00000085"/>
    </source>
</evidence>
<dbReference type="GO" id="GO:0000155">
    <property type="term" value="F:phosphorelay sensor kinase activity"/>
    <property type="evidence" value="ECO:0007669"/>
    <property type="project" value="InterPro"/>
</dbReference>
<evidence type="ECO:0000256" key="11">
    <source>
        <dbReference type="SAM" id="MobiDB-lite"/>
    </source>
</evidence>
<dbReference type="GO" id="GO:0009881">
    <property type="term" value="F:photoreceptor activity"/>
    <property type="evidence" value="ECO:0007669"/>
    <property type="project" value="UniProtKB-KW"/>
</dbReference>
<protein>
    <recommendedName>
        <fullName evidence="2">histidine kinase</fullName>
        <ecNumber evidence="2">2.7.13.3</ecNumber>
    </recommendedName>
</protein>
<feature type="compositionally biased region" description="Basic and acidic residues" evidence="11">
    <location>
        <begin position="1444"/>
        <end position="1455"/>
    </location>
</feature>
<evidence type="ECO:0000259" key="12">
    <source>
        <dbReference type="PROSITE" id="PS50046"/>
    </source>
</evidence>
<dbReference type="SMART" id="SM00448">
    <property type="entry name" value="REC"/>
    <property type="match status" value="1"/>
</dbReference>
<dbReference type="GO" id="GO:0006355">
    <property type="term" value="P:regulation of DNA-templated transcription"/>
    <property type="evidence" value="ECO:0007669"/>
    <property type="project" value="InterPro"/>
</dbReference>
<evidence type="ECO:0000256" key="8">
    <source>
        <dbReference type="ARBA" id="ARBA00022991"/>
    </source>
</evidence>
<dbReference type="InterPro" id="IPR029016">
    <property type="entry name" value="GAF-like_dom_sf"/>
</dbReference>
<dbReference type="InterPro" id="IPR005467">
    <property type="entry name" value="His_kinase_dom"/>
</dbReference>
<dbReference type="Pfam" id="PF08446">
    <property type="entry name" value="PAS_2"/>
    <property type="match status" value="1"/>
</dbReference>
<dbReference type="Pfam" id="PF00360">
    <property type="entry name" value="PHY"/>
    <property type="match status" value="2"/>
</dbReference>
<dbReference type="CDD" id="cd00082">
    <property type="entry name" value="HisKA"/>
    <property type="match status" value="1"/>
</dbReference>
<comment type="catalytic activity">
    <reaction evidence="1">
        <text>ATP + protein L-histidine = ADP + protein N-phospho-L-histidine.</text>
        <dbReference type="EC" id="2.7.13.3"/>
    </reaction>
</comment>
<dbReference type="InterPro" id="IPR013654">
    <property type="entry name" value="PAS_2"/>
</dbReference>
<keyword evidence="5" id="KW-0716">Sensory transduction</keyword>
<dbReference type="CDD" id="cd17546">
    <property type="entry name" value="REC_hyHK_CKI1_RcsC-like"/>
    <property type="match status" value="1"/>
</dbReference>
<feature type="region of interest" description="Disordered" evidence="11">
    <location>
        <begin position="1415"/>
        <end position="1492"/>
    </location>
</feature>
<feature type="compositionally biased region" description="Low complexity" evidence="11">
    <location>
        <begin position="1434"/>
        <end position="1443"/>
    </location>
</feature>
<dbReference type="FunFam" id="3.30.565.10:FF:000010">
    <property type="entry name" value="Sensor histidine kinase RcsC"/>
    <property type="match status" value="1"/>
</dbReference>
<proteinExistence type="predicted"/>
<dbReference type="SMART" id="SM00388">
    <property type="entry name" value="HisKA"/>
    <property type="match status" value="1"/>
</dbReference>
<feature type="compositionally biased region" description="Basic and acidic residues" evidence="11">
    <location>
        <begin position="52"/>
        <end position="63"/>
    </location>
</feature>
<dbReference type="PROSITE" id="PS50109">
    <property type="entry name" value="HIS_KIN"/>
    <property type="match status" value="1"/>
</dbReference>
<evidence type="ECO:0000256" key="2">
    <source>
        <dbReference type="ARBA" id="ARBA00012438"/>
    </source>
</evidence>
<keyword evidence="7" id="KW-0418">Kinase</keyword>
<feature type="region of interest" description="Disordered" evidence="11">
    <location>
        <begin position="1045"/>
        <end position="1067"/>
    </location>
</feature>
<dbReference type="PANTHER" id="PTHR43047">
    <property type="entry name" value="TWO-COMPONENT HISTIDINE PROTEIN KINASE"/>
    <property type="match status" value="1"/>
</dbReference>
<dbReference type="InterPro" id="IPR035965">
    <property type="entry name" value="PAS-like_dom_sf"/>
</dbReference>
<dbReference type="InterPro" id="IPR036890">
    <property type="entry name" value="HATPase_C_sf"/>
</dbReference>
<dbReference type="Gene3D" id="3.30.450.40">
    <property type="match status" value="1"/>
</dbReference>
<dbReference type="Gene3D" id="3.40.50.2300">
    <property type="match status" value="1"/>
</dbReference>
<dbReference type="PRINTS" id="PR01033">
    <property type="entry name" value="PHYTOCHROME"/>
</dbReference>
<evidence type="ECO:0000259" key="14">
    <source>
        <dbReference type="PROSITE" id="PS50110"/>
    </source>
</evidence>
<dbReference type="EC" id="2.7.13.3" evidence="2"/>
<dbReference type="PROSITE" id="PS50110">
    <property type="entry name" value="RESPONSE_REGULATORY"/>
    <property type="match status" value="1"/>
</dbReference>
<keyword evidence="6" id="KW-0808">Transferase</keyword>
<name>A0A096YDV7_MICPS</name>
<feature type="compositionally biased region" description="Low complexity" evidence="11">
    <location>
        <begin position="1056"/>
        <end position="1067"/>
    </location>
</feature>
<evidence type="ECO:0000256" key="6">
    <source>
        <dbReference type="ARBA" id="ARBA00022679"/>
    </source>
</evidence>
<dbReference type="Pfam" id="PF02518">
    <property type="entry name" value="HATPase_c"/>
    <property type="match status" value="1"/>
</dbReference>
<feature type="compositionally biased region" description="Polar residues" evidence="11">
    <location>
        <begin position="1379"/>
        <end position="1388"/>
    </location>
</feature>